<reference evidence="2 3" key="1">
    <citation type="submission" date="2017-11" db="EMBL/GenBank/DDBJ databases">
        <title>Genome sequencing of Fusobacterium periodonticum KCOM 1261.</title>
        <authorList>
            <person name="Kook J.-K."/>
            <person name="Park S.-N."/>
            <person name="Lim Y.K."/>
        </authorList>
    </citation>
    <scope>NUCLEOTIDE SEQUENCE [LARGE SCALE GENOMIC DNA]</scope>
    <source>
        <strain evidence="2 3">KCOM 1261</strain>
    </source>
</reference>
<keyword evidence="1" id="KW-1133">Transmembrane helix</keyword>
<name>A0A2D3NXG5_9FUSO</name>
<dbReference type="EMBL" id="CP024699">
    <property type="protein sequence ID" value="ATV60088.1"/>
    <property type="molecule type" value="Genomic_DNA"/>
</dbReference>
<accession>A0A2D3NXG5</accession>
<gene>
    <name evidence="2" type="ORF">CTM72_10425</name>
</gene>
<feature type="transmembrane region" description="Helical" evidence="1">
    <location>
        <begin position="354"/>
        <end position="372"/>
    </location>
</feature>
<feature type="transmembrane region" description="Helical" evidence="1">
    <location>
        <begin position="301"/>
        <end position="320"/>
    </location>
</feature>
<feature type="transmembrane region" description="Helical" evidence="1">
    <location>
        <begin position="247"/>
        <end position="266"/>
    </location>
</feature>
<proteinExistence type="predicted"/>
<evidence type="ECO:0000313" key="2">
    <source>
        <dbReference type="EMBL" id="ATV60088.1"/>
    </source>
</evidence>
<dbReference type="RefSeq" id="WP_100025356.1">
    <property type="nucleotide sequence ID" value="NZ_CP024699.1"/>
</dbReference>
<keyword evidence="1" id="KW-0472">Membrane</keyword>
<protein>
    <submittedName>
        <fullName evidence="2">Uncharacterized protein</fullName>
    </submittedName>
</protein>
<dbReference type="AlphaFoldDB" id="A0A2D3NXG5"/>
<evidence type="ECO:0000256" key="1">
    <source>
        <dbReference type="SAM" id="Phobius"/>
    </source>
</evidence>
<keyword evidence="1" id="KW-0812">Transmembrane</keyword>
<organism evidence="2 3">
    <name type="scientific">Fusobacterium pseudoperiodonticum</name>
    <dbReference type="NCBI Taxonomy" id="2663009"/>
    <lineage>
        <taxon>Bacteria</taxon>
        <taxon>Fusobacteriati</taxon>
        <taxon>Fusobacteriota</taxon>
        <taxon>Fusobacteriia</taxon>
        <taxon>Fusobacteriales</taxon>
        <taxon>Fusobacteriaceae</taxon>
        <taxon>Fusobacterium</taxon>
    </lineage>
</organism>
<feature type="transmembrane region" description="Helical" evidence="1">
    <location>
        <begin position="326"/>
        <end position="342"/>
    </location>
</feature>
<feature type="transmembrane region" description="Helical" evidence="1">
    <location>
        <begin position="204"/>
        <end position="226"/>
    </location>
</feature>
<evidence type="ECO:0000313" key="3">
    <source>
        <dbReference type="Proteomes" id="UP000230056"/>
    </source>
</evidence>
<sequence length="375" mass="45616">MKIKNFFHIILLALIIFFLAKVPRYENTLLQLNKNTKIERDYSIFNDDDEALLILDSANLEYNLYIKELKKIDNIWVGNAYSYKEAYEKNSGFKWLEDDSEEYNPKYSREQKEIEYNKSTAYFIIDDKKEIYGLSEDEIKEMLNISSLKLENPEKYIKKNGERARLTQFSQDLFRKMLNISDYYDSDKFEKENTTTAKEVNKLIFLRNIMLIYLGINLILCIISLFKKYKNIKNLEKYMEVKEKRIWLLYGLDFLTLFIYCIFTIFTGSEKLIELEKFIFYYIVIKNFLLYYYLKLSKKKFRKLIVINYLVLIFISIFVRNIRINIIFYYLLYFFSLLYLPIKQKLKRIVLIEPLYLITQILYLAIVYLWLYRLM</sequence>
<feature type="transmembrane region" description="Helical" evidence="1">
    <location>
        <begin position="278"/>
        <end position="294"/>
    </location>
</feature>
<dbReference type="Proteomes" id="UP000230056">
    <property type="component" value="Chromosome"/>
</dbReference>